<dbReference type="GO" id="GO:0006552">
    <property type="term" value="P:L-leucine catabolic process"/>
    <property type="evidence" value="ECO:0007669"/>
    <property type="project" value="TreeGrafter"/>
</dbReference>
<organism evidence="9 10">
    <name type="scientific">Parascaris equorum</name>
    <name type="common">Equine roundworm</name>
    <dbReference type="NCBI Taxonomy" id="6256"/>
    <lineage>
        <taxon>Eukaryota</taxon>
        <taxon>Metazoa</taxon>
        <taxon>Ecdysozoa</taxon>
        <taxon>Nematoda</taxon>
        <taxon>Chromadorea</taxon>
        <taxon>Rhabditida</taxon>
        <taxon>Spirurina</taxon>
        <taxon>Ascaridomorpha</taxon>
        <taxon>Ascaridoidea</taxon>
        <taxon>Ascarididae</taxon>
        <taxon>Parascaris</taxon>
    </lineage>
</organism>
<dbReference type="AlphaFoldDB" id="A0A914RN99"/>
<reference evidence="10" key="1">
    <citation type="submission" date="2022-11" db="UniProtKB">
        <authorList>
            <consortium name="WormBaseParasite"/>
        </authorList>
    </citation>
    <scope>IDENTIFICATION</scope>
</reference>
<evidence type="ECO:0000256" key="7">
    <source>
        <dbReference type="ARBA" id="ARBA00052347"/>
    </source>
</evidence>
<dbReference type="WBParaSite" id="PEQ_0000786201-mRNA-1">
    <property type="protein sequence ID" value="PEQ_0000786201-mRNA-1"/>
    <property type="gene ID" value="PEQ_0000786201"/>
</dbReference>
<evidence type="ECO:0000256" key="4">
    <source>
        <dbReference type="ARBA" id="ARBA00031109"/>
    </source>
</evidence>
<dbReference type="Pfam" id="PF01039">
    <property type="entry name" value="Carboxyl_trans"/>
    <property type="match status" value="1"/>
</dbReference>
<comment type="similarity">
    <text evidence="1">Belongs to the AccD/PCCB family.</text>
</comment>
<dbReference type="GO" id="GO:0004485">
    <property type="term" value="F:methylcrotonoyl-CoA carboxylase activity"/>
    <property type="evidence" value="ECO:0007669"/>
    <property type="project" value="UniProtKB-EC"/>
</dbReference>
<dbReference type="PROSITE" id="PS50980">
    <property type="entry name" value="COA_CT_NTER"/>
    <property type="match status" value="1"/>
</dbReference>
<comment type="catalytic activity">
    <reaction evidence="7">
        <text>3-methylbut-2-enoyl-CoA + hydrogencarbonate + ATP = 3-methyl-(2E)-glutaconyl-CoA + ADP + phosphate + H(+)</text>
        <dbReference type="Rhea" id="RHEA:13589"/>
        <dbReference type="ChEBI" id="CHEBI:15378"/>
        <dbReference type="ChEBI" id="CHEBI:17544"/>
        <dbReference type="ChEBI" id="CHEBI:30616"/>
        <dbReference type="ChEBI" id="CHEBI:43474"/>
        <dbReference type="ChEBI" id="CHEBI:57344"/>
        <dbReference type="ChEBI" id="CHEBI:57346"/>
        <dbReference type="ChEBI" id="CHEBI:456216"/>
        <dbReference type="EC" id="6.4.1.4"/>
    </reaction>
</comment>
<dbReference type="GO" id="GO:0005739">
    <property type="term" value="C:mitochondrion"/>
    <property type="evidence" value="ECO:0007669"/>
    <property type="project" value="TreeGrafter"/>
</dbReference>
<dbReference type="InterPro" id="IPR029045">
    <property type="entry name" value="ClpP/crotonase-like_dom_sf"/>
</dbReference>
<dbReference type="Proteomes" id="UP000887564">
    <property type="component" value="Unplaced"/>
</dbReference>
<evidence type="ECO:0000256" key="3">
    <source>
        <dbReference type="ARBA" id="ARBA00026116"/>
    </source>
</evidence>
<dbReference type="InterPro" id="IPR011762">
    <property type="entry name" value="COA_CT_N"/>
</dbReference>
<evidence type="ECO:0000313" key="10">
    <source>
        <dbReference type="WBParaSite" id="PEQ_0000786201-mRNA-1"/>
    </source>
</evidence>
<accession>A0A914RN99</accession>
<name>A0A914RN99_PAREQ</name>
<proteinExistence type="inferred from homology"/>
<dbReference type="InterPro" id="IPR045190">
    <property type="entry name" value="MCCB/AccD1-like"/>
</dbReference>
<dbReference type="EC" id="6.4.1.4" evidence="3"/>
<dbReference type="Gene3D" id="3.90.226.10">
    <property type="entry name" value="2-enoyl-CoA Hydratase, Chain A, domain 1"/>
    <property type="match status" value="1"/>
</dbReference>
<evidence type="ECO:0000313" key="9">
    <source>
        <dbReference type="Proteomes" id="UP000887564"/>
    </source>
</evidence>
<evidence type="ECO:0000256" key="2">
    <source>
        <dbReference type="ARBA" id="ARBA00025711"/>
    </source>
</evidence>
<comment type="pathway">
    <text evidence="2">Amino-acid degradation; L-leucine degradation; (S)-3-hydroxy-3-methylglutaryl-CoA from 3-isovaleryl-CoA: step 2/3.</text>
</comment>
<evidence type="ECO:0000256" key="1">
    <source>
        <dbReference type="ARBA" id="ARBA00006102"/>
    </source>
</evidence>
<sequence length="56" mass="5963">MYGEEEVPAGGIVTGIGMIAGRQCLIAANDATVKGGTYYPITVKKHLRAQEIAREN</sequence>
<dbReference type="PANTHER" id="PTHR22855">
    <property type="entry name" value="ACETYL, PROPIONYL, PYRUVATE, AND GLUTACONYL CARBOXYLASE-RELATED"/>
    <property type="match status" value="1"/>
</dbReference>
<evidence type="ECO:0000256" key="5">
    <source>
        <dbReference type="ARBA" id="ARBA00031237"/>
    </source>
</evidence>
<keyword evidence="9" id="KW-1185">Reference proteome</keyword>
<feature type="domain" description="CoA carboxyltransferase N-terminal" evidence="8">
    <location>
        <begin position="1"/>
        <end position="56"/>
    </location>
</feature>
<dbReference type="PANTHER" id="PTHR22855:SF13">
    <property type="entry name" value="METHYLCROTONOYL-COA CARBOXYLASE BETA CHAIN, MITOCHONDRIAL"/>
    <property type="match status" value="1"/>
</dbReference>
<evidence type="ECO:0000256" key="6">
    <source>
        <dbReference type="ARBA" id="ARBA00031404"/>
    </source>
</evidence>
<dbReference type="InterPro" id="IPR034733">
    <property type="entry name" value="AcCoA_carboxyl_beta"/>
</dbReference>
<dbReference type="SUPFAM" id="SSF52096">
    <property type="entry name" value="ClpP/crotonase"/>
    <property type="match status" value="1"/>
</dbReference>
<evidence type="ECO:0000259" key="8">
    <source>
        <dbReference type="PROSITE" id="PS50980"/>
    </source>
</evidence>
<protein>
    <recommendedName>
        <fullName evidence="3">methylcrotonoyl-CoA carboxylase</fullName>
        <ecNumber evidence="3">6.4.1.4</ecNumber>
    </recommendedName>
    <alternativeName>
        <fullName evidence="6">3-methylcrotonyl-CoA carboxylase 2</fullName>
    </alternativeName>
    <alternativeName>
        <fullName evidence="4">3-methylcrotonyl-CoA carboxylase non-biotin-containing subunit</fullName>
    </alternativeName>
    <alternativeName>
        <fullName evidence="5">3-methylcrotonyl-CoA:carbon dioxide ligase subunit beta</fullName>
    </alternativeName>
</protein>
<dbReference type="GO" id="GO:1905202">
    <property type="term" value="C:methylcrotonoyl-CoA carboxylase complex"/>
    <property type="evidence" value="ECO:0007669"/>
    <property type="project" value="TreeGrafter"/>
</dbReference>